<organism evidence="2 3">
    <name type="scientific">Brassica cretica</name>
    <name type="common">Mustard</name>
    <dbReference type="NCBI Taxonomy" id="69181"/>
    <lineage>
        <taxon>Eukaryota</taxon>
        <taxon>Viridiplantae</taxon>
        <taxon>Streptophyta</taxon>
        <taxon>Embryophyta</taxon>
        <taxon>Tracheophyta</taxon>
        <taxon>Spermatophyta</taxon>
        <taxon>Magnoliopsida</taxon>
        <taxon>eudicotyledons</taxon>
        <taxon>Gunneridae</taxon>
        <taxon>Pentapetalae</taxon>
        <taxon>rosids</taxon>
        <taxon>malvids</taxon>
        <taxon>Brassicales</taxon>
        <taxon>Brassicaceae</taxon>
        <taxon>Brassiceae</taxon>
        <taxon>Brassica</taxon>
    </lineage>
</organism>
<comment type="caution">
    <text evidence="2">The sequence shown here is derived from an EMBL/GenBank/DDBJ whole genome shotgun (WGS) entry which is preliminary data.</text>
</comment>
<evidence type="ECO:0000313" key="2">
    <source>
        <dbReference type="EMBL" id="KAF3562097.1"/>
    </source>
</evidence>
<accession>A0ABQ7CRU9</accession>
<dbReference type="EMBL" id="QGKV02000759">
    <property type="protein sequence ID" value="KAF3562097.1"/>
    <property type="molecule type" value="Genomic_DNA"/>
</dbReference>
<evidence type="ECO:0000256" key="1">
    <source>
        <dbReference type="SAM" id="MobiDB-lite"/>
    </source>
</evidence>
<keyword evidence="3" id="KW-1185">Reference proteome</keyword>
<dbReference type="Proteomes" id="UP000266723">
    <property type="component" value="Unassembled WGS sequence"/>
</dbReference>
<feature type="compositionally biased region" description="Basic and acidic residues" evidence="1">
    <location>
        <begin position="82"/>
        <end position="110"/>
    </location>
</feature>
<feature type="compositionally biased region" description="Basic and acidic residues" evidence="1">
    <location>
        <begin position="132"/>
        <end position="142"/>
    </location>
</feature>
<feature type="region of interest" description="Disordered" evidence="1">
    <location>
        <begin position="79"/>
        <end position="113"/>
    </location>
</feature>
<sequence length="151" mass="17407">MVYRYSMPNLKKKKDAADYELLKVLKEDDRRSKYKNNVVIVGGDHLHVKSLSGISCSFLLLASKQEKIQFDRAKRIASGKMDSYRDGQRAKKGRKEQGRKARKQEQKLDEAETDFEMGMEAEVVLNINQEGKGFKEEKKQTMEGDEEEGEL</sequence>
<name>A0ABQ7CRU9_BRACR</name>
<gene>
    <name evidence="2" type="ORF">DY000_02017594</name>
</gene>
<evidence type="ECO:0000313" key="3">
    <source>
        <dbReference type="Proteomes" id="UP000266723"/>
    </source>
</evidence>
<protein>
    <submittedName>
        <fullName evidence="2">Uncharacterized protein</fullName>
    </submittedName>
</protein>
<reference evidence="2 3" key="1">
    <citation type="journal article" date="2020" name="BMC Genomics">
        <title>Intraspecific diversification of the crop wild relative Brassica cretica Lam. using demographic model selection.</title>
        <authorList>
            <person name="Kioukis A."/>
            <person name="Michalopoulou V.A."/>
            <person name="Briers L."/>
            <person name="Pirintsos S."/>
            <person name="Studholme D.J."/>
            <person name="Pavlidis P."/>
            <person name="Sarris P.F."/>
        </authorList>
    </citation>
    <scope>NUCLEOTIDE SEQUENCE [LARGE SCALE GENOMIC DNA]</scope>
    <source>
        <strain evidence="3">cv. PFS-1207/04</strain>
    </source>
</reference>
<proteinExistence type="predicted"/>
<feature type="region of interest" description="Disordered" evidence="1">
    <location>
        <begin position="128"/>
        <end position="151"/>
    </location>
</feature>